<keyword evidence="2" id="KW-1185">Reference proteome</keyword>
<reference evidence="1 2" key="1">
    <citation type="journal article" date="2015" name="Stand. Genomic Sci.">
        <title>High quality draft genome sequence of the moderately halophilic bacterium Pontibacillus yanchengensis Y32(T) and comparison among Pontibacillus genomes.</title>
        <authorList>
            <person name="Huang J."/>
            <person name="Qiao Z.X."/>
            <person name="Tang J.W."/>
            <person name="Wang G."/>
        </authorList>
    </citation>
    <scope>NUCLEOTIDE SEQUENCE [LARGE SCALE GENOMIC DNA]</scope>
    <source>
        <strain evidence="1 2">Y32</strain>
    </source>
</reference>
<accession>A0A0A2TDB3</accession>
<dbReference type="OrthoDB" id="2914066at2"/>
<dbReference type="AlphaFoldDB" id="A0A0A2TDB3"/>
<dbReference type="EMBL" id="AVBF01000031">
    <property type="protein sequence ID" value="KGP72383.1"/>
    <property type="molecule type" value="Genomic_DNA"/>
</dbReference>
<comment type="caution">
    <text evidence="1">The sequence shown here is derived from an EMBL/GenBank/DDBJ whole genome shotgun (WGS) entry which is preliminary data.</text>
</comment>
<protein>
    <submittedName>
        <fullName evidence="1">Uncharacterized protein</fullName>
    </submittedName>
</protein>
<dbReference type="STRING" id="1385514.N782_12035"/>
<gene>
    <name evidence="1" type="ORF">N782_12035</name>
</gene>
<proteinExistence type="predicted"/>
<sequence length="60" mass="6777">MIEMMVDYMLGPIGNKISAFYLDHQTVINSLVVGATLIQLYIKRDNQTNSESKTVLNEQS</sequence>
<evidence type="ECO:0000313" key="2">
    <source>
        <dbReference type="Proteomes" id="UP000030147"/>
    </source>
</evidence>
<name>A0A0A2TDB3_9BACI</name>
<dbReference type="RefSeq" id="WP_036820128.1">
    <property type="nucleotide sequence ID" value="NZ_AVBF01000031.1"/>
</dbReference>
<organism evidence="1 2">
    <name type="scientific">Pontibacillus yanchengensis Y32</name>
    <dbReference type="NCBI Taxonomy" id="1385514"/>
    <lineage>
        <taxon>Bacteria</taxon>
        <taxon>Bacillati</taxon>
        <taxon>Bacillota</taxon>
        <taxon>Bacilli</taxon>
        <taxon>Bacillales</taxon>
        <taxon>Bacillaceae</taxon>
        <taxon>Pontibacillus</taxon>
    </lineage>
</organism>
<evidence type="ECO:0000313" key="1">
    <source>
        <dbReference type="EMBL" id="KGP72383.1"/>
    </source>
</evidence>
<dbReference type="Proteomes" id="UP000030147">
    <property type="component" value="Unassembled WGS sequence"/>
</dbReference>